<evidence type="ECO:0000313" key="1">
    <source>
        <dbReference type="EMBL" id="MBX6978693.1"/>
    </source>
</evidence>
<reference evidence="1" key="1">
    <citation type="submission" date="2019-02" db="EMBL/GenBank/DDBJ databases">
        <title>Genomic characterization of isolates from hospital effluents in KZN, South Africa.</title>
        <authorList>
            <person name="Ntshobeni N."/>
            <person name="Allam M."/>
            <person name="Ismail A."/>
            <person name="Amoako D."/>
            <person name="Essack S."/>
            <person name="Chenia H."/>
        </authorList>
    </citation>
    <scope>NUCLEOTIDE SEQUENCE</scope>
    <source>
        <strain evidence="1">AFE97_S1</strain>
    </source>
</reference>
<evidence type="ECO:0000313" key="2">
    <source>
        <dbReference type="Proteomes" id="UP000824410"/>
    </source>
</evidence>
<proteinExistence type="predicted"/>
<gene>
    <name evidence="1" type="ORF">EX242_00125</name>
</gene>
<organism evidence="1 2">
    <name type="scientific">Providencia rettgeri</name>
    <dbReference type="NCBI Taxonomy" id="587"/>
    <lineage>
        <taxon>Bacteria</taxon>
        <taxon>Pseudomonadati</taxon>
        <taxon>Pseudomonadota</taxon>
        <taxon>Gammaproteobacteria</taxon>
        <taxon>Enterobacterales</taxon>
        <taxon>Morganellaceae</taxon>
        <taxon>Providencia</taxon>
    </lineage>
</organism>
<dbReference type="AlphaFoldDB" id="A0AAP2NTZ6"/>
<comment type="caution">
    <text evidence="1">The sequence shown here is derived from an EMBL/GenBank/DDBJ whole genome shotgun (WGS) entry which is preliminary data.</text>
</comment>
<name>A0AAP2NTZ6_PRORE</name>
<dbReference type="RefSeq" id="WP_131680601.1">
    <property type="nucleotide sequence ID" value="NZ_SHCZ01000009.1"/>
</dbReference>
<dbReference type="EMBL" id="SHDO01000001">
    <property type="protein sequence ID" value="MBX6978693.1"/>
    <property type="molecule type" value="Genomic_DNA"/>
</dbReference>
<accession>A0AAP2NTZ6</accession>
<sequence>MNNEVIVFIYAAQSFKRKAGNEFKASLIAGLFYIGFRMDLIGLQELFERQIKRKVKSIDLSRERDSTSRFLVERETISKYSDPGTQLLWEIYYAGANDAKKKMKINLPNLKEKPENFYDAGYNEGIEDCKRHLIALQFTVADK</sequence>
<protein>
    <submittedName>
        <fullName evidence="1">Uncharacterized protein</fullName>
    </submittedName>
</protein>
<dbReference type="Proteomes" id="UP000824410">
    <property type="component" value="Unassembled WGS sequence"/>
</dbReference>